<dbReference type="InterPro" id="IPR017896">
    <property type="entry name" value="4Fe4S_Fe-S-bd"/>
</dbReference>
<accession>A0A831K982</accession>
<feature type="transmembrane region" description="Helical" evidence="4">
    <location>
        <begin position="65"/>
        <end position="84"/>
    </location>
</feature>
<dbReference type="InterPro" id="IPR009051">
    <property type="entry name" value="Helical_ferredxn"/>
</dbReference>
<keyword evidence="3" id="KW-0411">Iron-sulfur</keyword>
<feature type="transmembrane region" description="Helical" evidence="4">
    <location>
        <begin position="246"/>
        <end position="265"/>
    </location>
</feature>
<dbReference type="AlphaFoldDB" id="A0A831K982"/>
<feature type="transmembrane region" description="Helical" evidence="4">
    <location>
        <begin position="96"/>
        <end position="117"/>
    </location>
</feature>
<keyword evidence="4" id="KW-0812">Transmembrane</keyword>
<protein>
    <submittedName>
        <fullName evidence="6">4Fe-4S binding protein</fullName>
    </submittedName>
</protein>
<gene>
    <name evidence="6" type="ORF">ENG92_04180</name>
</gene>
<proteinExistence type="predicted"/>
<keyword evidence="4" id="KW-0472">Membrane</keyword>
<dbReference type="EMBL" id="DRCV01000185">
    <property type="protein sequence ID" value="HDK38195.1"/>
    <property type="molecule type" value="Genomic_DNA"/>
</dbReference>
<evidence type="ECO:0000256" key="1">
    <source>
        <dbReference type="ARBA" id="ARBA00022723"/>
    </source>
</evidence>
<sequence length="781" mass="87450">MMQYHEPLNPHHLPYYKPRYRDATNQDTLPGRYRWWIIALSMAAFSLAFLGWLNESWLYLFESPIWLNRYTEYAVILAFGLWRIRAEQNSYTRKRLIILVAVVTGFWWLIPWLIPIFEPYVGYVWSQPVFPALHTPGTLTFFLTLLLVFLFGRRVICGFGCPCVGIRETVGFPFRRFSLRSDWAWRLRHTKWLFFIWYVGVMVATQFPPNTWTATLVGGFAMVVGLTYFGTFFITPIVGNRFYCRYLCPFGATFGLLNHAGFYAIEMDTDKCIDCQRCEQACDMGIPVWKQGKHSGQVTGIEDCMGCARCIVSCPTDALEIRDVRNLFRPQLRQDASHLLKKAPAEPVPRQEAPHRTAATRLHDWQETMQKPPLAELQLQAQRCLDCGMPACRNACPLGNFIPDWLAAATKGDWQAAGDLAHATSPLPEVCGRICPQHRLCEGACTRNQLEGAVTIGLLEQTIADRALQHGWQPTARKRRNGRKVAVIGAGPAGLACAERLNREGVEVRVHDQAPAIGGLLLTGVPSFKLNKSLLKHRQSLLESAGIRFFLSETVDADGLAQLIEHNDAVFLGLGAQKPRMIDLPGDELAGVEQALPWLERLNAGEHILLEGQKVLVLGGGDTAMDCARAARRLGARVTVAYRGPEARLRASPKEVALTREEGVRFLFNHTPRQCLGVQQVEALHFDIPDGRHTVETGLVILALGQVPHPPAWLEMFGIETQPDGRIRADEQGRTSHLRIWAGGDNTHGPDLAVSAMAAGIHAAENMLTSFTLTARLRRRA</sequence>
<dbReference type="GO" id="GO:0016491">
    <property type="term" value="F:oxidoreductase activity"/>
    <property type="evidence" value="ECO:0007669"/>
    <property type="project" value="InterPro"/>
</dbReference>
<dbReference type="GO" id="GO:0051536">
    <property type="term" value="F:iron-sulfur cluster binding"/>
    <property type="evidence" value="ECO:0007669"/>
    <property type="project" value="UniProtKB-KW"/>
</dbReference>
<evidence type="ECO:0000256" key="4">
    <source>
        <dbReference type="SAM" id="Phobius"/>
    </source>
</evidence>
<dbReference type="SUPFAM" id="SSF51971">
    <property type="entry name" value="Nucleotide-binding domain"/>
    <property type="match status" value="1"/>
</dbReference>
<feature type="domain" description="4Fe-4S ferredoxin-type" evidence="5">
    <location>
        <begin position="263"/>
        <end position="292"/>
    </location>
</feature>
<dbReference type="Pfam" id="PF12801">
    <property type="entry name" value="Fer4_5"/>
    <property type="match status" value="2"/>
</dbReference>
<dbReference type="SUPFAM" id="SSF46548">
    <property type="entry name" value="alpha-helical ferredoxin"/>
    <property type="match status" value="1"/>
</dbReference>
<dbReference type="InterPro" id="IPR017900">
    <property type="entry name" value="4Fe4S_Fe_S_CS"/>
</dbReference>
<evidence type="ECO:0000256" key="2">
    <source>
        <dbReference type="ARBA" id="ARBA00023004"/>
    </source>
</evidence>
<keyword evidence="1" id="KW-0479">Metal-binding</keyword>
<dbReference type="Proteomes" id="UP000885822">
    <property type="component" value="Unassembled WGS sequence"/>
</dbReference>
<feature type="domain" description="4Fe-4S ferredoxin-type" evidence="5">
    <location>
        <begin position="375"/>
        <end position="406"/>
    </location>
</feature>
<dbReference type="PROSITE" id="PS51379">
    <property type="entry name" value="4FE4S_FER_2"/>
    <property type="match status" value="3"/>
</dbReference>
<comment type="caution">
    <text evidence="6">The sequence shown here is derived from an EMBL/GenBank/DDBJ whole genome shotgun (WGS) entry which is preliminary data.</text>
</comment>
<dbReference type="Gene3D" id="1.10.1060.10">
    <property type="entry name" value="Alpha-helical ferredoxin"/>
    <property type="match status" value="1"/>
</dbReference>
<dbReference type="InterPro" id="IPR023753">
    <property type="entry name" value="FAD/NAD-binding_dom"/>
</dbReference>
<feature type="transmembrane region" description="Helical" evidence="4">
    <location>
        <begin position="192"/>
        <end position="208"/>
    </location>
</feature>
<evidence type="ECO:0000259" key="5">
    <source>
        <dbReference type="PROSITE" id="PS51379"/>
    </source>
</evidence>
<dbReference type="Gene3D" id="3.50.50.60">
    <property type="entry name" value="FAD/NAD(P)-binding domain"/>
    <property type="match status" value="2"/>
</dbReference>
<organism evidence="6">
    <name type="scientific">Thiolapillus brandeum</name>
    <dbReference type="NCBI Taxonomy" id="1076588"/>
    <lineage>
        <taxon>Bacteria</taxon>
        <taxon>Pseudomonadati</taxon>
        <taxon>Pseudomonadota</taxon>
        <taxon>Gammaproteobacteria</taxon>
        <taxon>Chromatiales</taxon>
        <taxon>Sedimenticolaceae</taxon>
        <taxon>Thiolapillus</taxon>
    </lineage>
</organism>
<dbReference type="GO" id="GO:0046872">
    <property type="term" value="F:metal ion binding"/>
    <property type="evidence" value="ECO:0007669"/>
    <property type="project" value="UniProtKB-KW"/>
</dbReference>
<feature type="transmembrane region" description="Helical" evidence="4">
    <location>
        <begin position="214"/>
        <end position="234"/>
    </location>
</feature>
<feature type="transmembrane region" description="Helical" evidence="4">
    <location>
        <begin position="35"/>
        <end position="53"/>
    </location>
</feature>
<dbReference type="Gene3D" id="3.30.70.20">
    <property type="match status" value="1"/>
</dbReference>
<keyword evidence="4" id="KW-1133">Transmembrane helix</keyword>
<dbReference type="InterPro" id="IPR028261">
    <property type="entry name" value="DPD_II"/>
</dbReference>
<dbReference type="PANTHER" id="PTHR42783:SF3">
    <property type="entry name" value="GLUTAMATE SYNTHASE [NADPH] SMALL CHAIN-RELATED"/>
    <property type="match status" value="1"/>
</dbReference>
<dbReference type="InterPro" id="IPR036188">
    <property type="entry name" value="FAD/NAD-bd_sf"/>
</dbReference>
<dbReference type="Pfam" id="PF07992">
    <property type="entry name" value="Pyr_redox_2"/>
    <property type="match status" value="1"/>
</dbReference>
<feature type="domain" description="4Fe-4S ferredoxin-type" evidence="5">
    <location>
        <begin position="296"/>
        <end position="324"/>
    </location>
</feature>
<dbReference type="Pfam" id="PF14691">
    <property type="entry name" value="Fer4_20"/>
    <property type="match status" value="1"/>
</dbReference>
<dbReference type="PANTHER" id="PTHR42783">
    <property type="entry name" value="GLUTAMATE SYNTHASE [NADPH] SMALL CHAIN"/>
    <property type="match status" value="1"/>
</dbReference>
<name>A0A831K982_9GAMM</name>
<dbReference type="PRINTS" id="PR00419">
    <property type="entry name" value="ADXRDTASE"/>
</dbReference>
<reference evidence="6" key="1">
    <citation type="journal article" date="2020" name="mSystems">
        <title>Genome- and Community-Level Interaction Insights into Carbon Utilization and Element Cycling Functions of Hydrothermarchaeota in Hydrothermal Sediment.</title>
        <authorList>
            <person name="Zhou Z."/>
            <person name="Liu Y."/>
            <person name="Xu W."/>
            <person name="Pan J."/>
            <person name="Luo Z.H."/>
            <person name="Li M."/>
        </authorList>
    </citation>
    <scope>NUCLEOTIDE SEQUENCE [LARGE SCALE GENOMIC DNA]</scope>
    <source>
        <strain evidence="6">HyVt-26</strain>
    </source>
</reference>
<evidence type="ECO:0000256" key="3">
    <source>
        <dbReference type="ARBA" id="ARBA00023014"/>
    </source>
</evidence>
<keyword evidence="2" id="KW-0408">Iron</keyword>
<dbReference type="PROSITE" id="PS00198">
    <property type="entry name" value="4FE4S_FER_1"/>
    <property type="match status" value="1"/>
</dbReference>
<evidence type="ECO:0000313" key="6">
    <source>
        <dbReference type="EMBL" id="HDK38195.1"/>
    </source>
</evidence>
<dbReference type="SUPFAM" id="SSF54862">
    <property type="entry name" value="4Fe-4S ferredoxins"/>
    <property type="match status" value="1"/>
</dbReference>
<feature type="transmembrane region" description="Helical" evidence="4">
    <location>
        <begin position="129"/>
        <end position="151"/>
    </location>
</feature>